<keyword evidence="3" id="KW-0413">Isomerase</keyword>
<sequence>MGCAGGIDNGINTVHLAYIRSGAGHALFGSRQWIPAEQIDDPVIAIIIGLPLEPAFATKGELAIDLLTGAYADGMRVDFVAGDEVYGACPQLRTFLEEHRQAYVLRVRSSFILTLGGGTRLTCEQVVAKHLKQKRRWTIHSAGDGSNGELTLKWAAAKFGGAERAAQMFGRVTHVAEEDGLALDFDHSIQANTFDAHRLIQLAGEQGKGEAALYALFRAHFTDGLDVGSREVLAGLADEIGVRADLDGEDGAAAVKEELSRARALGASSVPLFLFEGQFAVSGAQPEDTLLAALEEVAERTGQTPTAAKVDGDACENDGYCAT</sequence>
<name>A0A7W7W7B1_9ACTN</name>
<dbReference type="InterPro" id="IPR038721">
    <property type="entry name" value="IS701-like_DDE_dom"/>
</dbReference>
<dbReference type="Gene3D" id="3.40.30.10">
    <property type="entry name" value="Glutaredoxin"/>
    <property type="match status" value="1"/>
</dbReference>
<dbReference type="Pfam" id="PF01323">
    <property type="entry name" value="DSBA"/>
    <property type="match status" value="1"/>
</dbReference>
<evidence type="ECO:0000313" key="3">
    <source>
        <dbReference type="EMBL" id="MBB4935849.1"/>
    </source>
</evidence>
<proteinExistence type="predicted"/>
<feature type="domain" description="Transposase IS701-like DDE" evidence="2">
    <location>
        <begin position="4"/>
        <end position="112"/>
    </location>
</feature>
<accession>A0A7W7W7B1</accession>
<dbReference type="PANTHER" id="PTHR13887">
    <property type="entry name" value="GLUTATHIONE S-TRANSFERASE KAPPA"/>
    <property type="match status" value="1"/>
</dbReference>
<dbReference type="InterPro" id="IPR001853">
    <property type="entry name" value="DSBA-like_thioredoxin_dom"/>
</dbReference>
<dbReference type="Proteomes" id="UP000534286">
    <property type="component" value="Unassembled WGS sequence"/>
</dbReference>
<comment type="caution">
    <text evidence="3">The sequence shown here is derived from an EMBL/GenBank/DDBJ whole genome shotgun (WGS) entry which is preliminary data.</text>
</comment>
<organism evidence="3 4">
    <name type="scientific">Streptosporangium album</name>
    <dbReference type="NCBI Taxonomy" id="47479"/>
    <lineage>
        <taxon>Bacteria</taxon>
        <taxon>Bacillati</taxon>
        <taxon>Actinomycetota</taxon>
        <taxon>Actinomycetes</taxon>
        <taxon>Streptosporangiales</taxon>
        <taxon>Streptosporangiaceae</taxon>
        <taxon>Streptosporangium</taxon>
    </lineage>
</organism>
<gene>
    <name evidence="3" type="ORF">FHR32_000154</name>
</gene>
<evidence type="ECO:0000259" key="2">
    <source>
        <dbReference type="Pfam" id="PF13546"/>
    </source>
</evidence>
<dbReference type="InterPro" id="IPR036249">
    <property type="entry name" value="Thioredoxin-like_sf"/>
</dbReference>
<dbReference type="SUPFAM" id="SSF52833">
    <property type="entry name" value="Thioredoxin-like"/>
    <property type="match status" value="1"/>
</dbReference>
<evidence type="ECO:0000313" key="4">
    <source>
        <dbReference type="Proteomes" id="UP000534286"/>
    </source>
</evidence>
<keyword evidence="4" id="KW-1185">Reference proteome</keyword>
<protein>
    <submittedName>
        <fullName evidence="3">Putative DsbA family dithiol-disulfide isomerase</fullName>
    </submittedName>
</protein>
<dbReference type="GO" id="GO:0016491">
    <property type="term" value="F:oxidoreductase activity"/>
    <property type="evidence" value="ECO:0007669"/>
    <property type="project" value="InterPro"/>
</dbReference>
<dbReference type="GO" id="GO:0016853">
    <property type="term" value="F:isomerase activity"/>
    <property type="evidence" value="ECO:0007669"/>
    <property type="project" value="UniProtKB-KW"/>
</dbReference>
<dbReference type="PANTHER" id="PTHR13887:SF41">
    <property type="entry name" value="THIOREDOXIN SUPERFAMILY PROTEIN"/>
    <property type="match status" value="1"/>
</dbReference>
<dbReference type="AlphaFoldDB" id="A0A7W7W7B1"/>
<reference evidence="3 4" key="1">
    <citation type="submission" date="2020-08" db="EMBL/GenBank/DDBJ databases">
        <title>Sequencing the genomes of 1000 actinobacteria strains.</title>
        <authorList>
            <person name="Klenk H.-P."/>
        </authorList>
    </citation>
    <scope>NUCLEOTIDE SEQUENCE [LARGE SCALE GENOMIC DNA]</scope>
    <source>
        <strain evidence="3 4">DSM 43023</strain>
    </source>
</reference>
<dbReference type="Pfam" id="PF13546">
    <property type="entry name" value="DDE_5"/>
    <property type="match status" value="1"/>
</dbReference>
<evidence type="ECO:0000259" key="1">
    <source>
        <dbReference type="Pfam" id="PF01323"/>
    </source>
</evidence>
<dbReference type="EMBL" id="JACHJU010000001">
    <property type="protein sequence ID" value="MBB4935849.1"/>
    <property type="molecule type" value="Genomic_DNA"/>
</dbReference>
<dbReference type="CDD" id="cd03024">
    <property type="entry name" value="DsbA_FrnE"/>
    <property type="match status" value="1"/>
</dbReference>
<feature type="domain" description="DSBA-like thioredoxin" evidence="1">
    <location>
        <begin position="150"/>
        <end position="294"/>
    </location>
</feature>